<gene>
    <name evidence="1" type="ORF">BV25DRAFT_1841722</name>
</gene>
<dbReference type="Proteomes" id="UP000814140">
    <property type="component" value="Unassembled WGS sequence"/>
</dbReference>
<reference evidence="1" key="1">
    <citation type="submission" date="2021-03" db="EMBL/GenBank/DDBJ databases">
        <authorList>
            <consortium name="DOE Joint Genome Institute"/>
            <person name="Ahrendt S."/>
            <person name="Looney B.P."/>
            <person name="Miyauchi S."/>
            <person name="Morin E."/>
            <person name="Drula E."/>
            <person name="Courty P.E."/>
            <person name="Chicoki N."/>
            <person name="Fauchery L."/>
            <person name="Kohler A."/>
            <person name="Kuo A."/>
            <person name="Labutti K."/>
            <person name="Pangilinan J."/>
            <person name="Lipzen A."/>
            <person name="Riley R."/>
            <person name="Andreopoulos W."/>
            <person name="He G."/>
            <person name="Johnson J."/>
            <person name="Barry K.W."/>
            <person name="Grigoriev I.V."/>
            <person name="Nagy L."/>
            <person name="Hibbett D."/>
            <person name="Henrissat B."/>
            <person name="Matheny P.B."/>
            <person name="Labbe J."/>
            <person name="Martin F."/>
        </authorList>
    </citation>
    <scope>NUCLEOTIDE SEQUENCE</scope>
    <source>
        <strain evidence="1">HHB10654</strain>
    </source>
</reference>
<evidence type="ECO:0000313" key="2">
    <source>
        <dbReference type="Proteomes" id="UP000814140"/>
    </source>
</evidence>
<comment type="caution">
    <text evidence="1">The sequence shown here is derived from an EMBL/GenBank/DDBJ whole genome shotgun (WGS) entry which is preliminary data.</text>
</comment>
<dbReference type="EMBL" id="MU277248">
    <property type="protein sequence ID" value="KAI0057386.1"/>
    <property type="molecule type" value="Genomic_DNA"/>
</dbReference>
<evidence type="ECO:0000313" key="1">
    <source>
        <dbReference type="EMBL" id="KAI0057386.1"/>
    </source>
</evidence>
<accession>A0ACB8SNB9</accession>
<proteinExistence type="predicted"/>
<organism evidence="1 2">
    <name type="scientific">Artomyces pyxidatus</name>
    <dbReference type="NCBI Taxonomy" id="48021"/>
    <lineage>
        <taxon>Eukaryota</taxon>
        <taxon>Fungi</taxon>
        <taxon>Dikarya</taxon>
        <taxon>Basidiomycota</taxon>
        <taxon>Agaricomycotina</taxon>
        <taxon>Agaricomycetes</taxon>
        <taxon>Russulales</taxon>
        <taxon>Auriscalpiaceae</taxon>
        <taxon>Artomyces</taxon>
    </lineage>
</organism>
<protein>
    <submittedName>
        <fullName evidence="1">Uncharacterized protein</fullName>
    </submittedName>
</protein>
<reference evidence="1" key="2">
    <citation type="journal article" date="2022" name="New Phytol.">
        <title>Evolutionary transition to the ectomycorrhizal habit in the genomes of a hyperdiverse lineage of mushroom-forming fungi.</title>
        <authorList>
            <person name="Looney B."/>
            <person name="Miyauchi S."/>
            <person name="Morin E."/>
            <person name="Drula E."/>
            <person name="Courty P.E."/>
            <person name="Kohler A."/>
            <person name="Kuo A."/>
            <person name="LaButti K."/>
            <person name="Pangilinan J."/>
            <person name="Lipzen A."/>
            <person name="Riley R."/>
            <person name="Andreopoulos W."/>
            <person name="He G."/>
            <person name="Johnson J."/>
            <person name="Nolan M."/>
            <person name="Tritt A."/>
            <person name="Barry K.W."/>
            <person name="Grigoriev I.V."/>
            <person name="Nagy L.G."/>
            <person name="Hibbett D."/>
            <person name="Henrissat B."/>
            <person name="Matheny P.B."/>
            <person name="Labbe J."/>
            <person name="Martin F.M."/>
        </authorList>
    </citation>
    <scope>NUCLEOTIDE SEQUENCE</scope>
    <source>
        <strain evidence="1">HHB10654</strain>
    </source>
</reference>
<name>A0ACB8SNB9_9AGAM</name>
<keyword evidence="2" id="KW-1185">Reference proteome</keyword>
<sequence length="281" mass="32169">MLTPRNRNTVETVDRIHEEKEDIFGQLFRTTVLEFETRIAQLEESSTKQWEELTKQSEELTKQKEELTKQSEELTKQSEELTQQTNELTKQGDELTEQREESTKQKVMISELKDELERIPLLDNRVSRLENKVSQVGNQVVGLEKQVTDLQLRVRFEEMELCDLNDQVADLNAIIVARTARLDVVRVHTPILIANEPVTLSPDHDGTVIHESVETFTRSAGGMKLVVDRSPPMLTGGNDAARRTLPPREMYEQVVARNFPIKGALRSGWKAMIDLVYASFP</sequence>